<dbReference type="RefSeq" id="WP_345767195.1">
    <property type="nucleotide sequence ID" value="NZ_CP154834.1"/>
</dbReference>
<sequence>MVLSPFYLLGAVSRYPLYLFCHGLRFAPPATKKDAVSIGARAVRPRNQHFVHKMNKIKTGQSSVIIHEFTQYFPALPHVHFTNVLI</sequence>
<name>A0AAU6WRC1_9FLAO</name>
<evidence type="ECO:0000313" key="2">
    <source>
        <dbReference type="Proteomes" id="UP001463665"/>
    </source>
</evidence>
<proteinExistence type="predicted"/>
<protein>
    <recommendedName>
        <fullName evidence="3">Secreted protein</fullName>
    </recommendedName>
</protein>
<keyword evidence="2" id="KW-1185">Reference proteome</keyword>
<dbReference type="AlphaFoldDB" id="A0AAU6WRC1"/>
<dbReference type="EMBL" id="CP154834">
    <property type="protein sequence ID" value="XAO75527.1"/>
    <property type="molecule type" value="Genomic_DNA"/>
</dbReference>
<reference evidence="1 2" key="1">
    <citation type="submission" date="2024-04" db="EMBL/GenBank/DDBJ databases">
        <title>Genome sequencing and assembly of rice foliar adapted Chryseobacterium endophyticum OsEnb-ALM-A6.</title>
        <authorList>
            <person name="Kumar S."/>
            <person name="Javed M."/>
            <person name="Chouhan V."/>
            <person name="Charishma K."/>
            <person name="Patel A."/>
            <person name="Kumar M."/>
            <person name="Sahu K.P."/>
            <person name="Kumar A."/>
        </authorList>
    </citation>
    <scope>NUCLEOTIDE SEQUENCE [LARGE SCALE GENOMIC DNA]</scope>
    <source>
        <strain evidence="1 2">OsEnb-ALM-A6</strain>
    </source>
</reference>
<evidence type="ECO:0008006" key="3">
    <source>
        <dbReference type="Google" id="ProtNLM"/>
    </source>
</evidence>
<evidence type="ECO:0000313" key="1">
    <source>
        <dbReference type="EMBL" id="XAO75527.1"/>
    </source>
</evidence>
<dbReference type="Proteomes" id="UP001463665">
    <property type="component" value="Chromosome"/>
</dbReference>
<organism evidence="1 2">
    <name type="scientific">Chryseobacterium endophyticum</name>
    <dbReference type="NCBI Taxonomy" id="1854762"/>
    <lineage>
        <taxon>Bacteria</taxon>
        <taxon>Pseudomonadati</taxon>
        <taxon>Bacteroidota</taxon>
        <taxon>Flavobacteriia</taxon>
        <taxon>Flavobacteriales</taxon>
        <taxon>Weeksellaceae</taxon>
        <taxon>Chryseobacterium group</taxon>
        <taxon>Chryseobacterium</taxon>
    </lineage>
</organism>
<gene>
    <name evidence="1" type="ORF">AAFP95_06350</name>
</gene>
<accession>A0AAU6WRC1</accession>